<dbReference type="AlphaFoldDB" id="A0A3R7GNT5"/>
<evidence type="ECO:0000259" key="1">
    <source>
        <dbReference type="Pfam" id="PF12530"/>
    </source>
</evidence>
<dbReference type="PANTHER" id="PTHR16212:SF4">
    <property type="entry name" value="FOCADHESIN"/>
    <property type="match status" value="1"/>
</dbReference>
<dbReference type="GO" id="GO:0060147">
    <property type="term" value="P:regulation of post-transcriptional gene silencing"/>
    <property type="evidence" value="ECO:0007669"/>
    <property type="project" value="InterPro"/>
</dbReference>
<dbReference type="InterPro" id="IPR022542">
    <property type="entry name" value="FOCAD/RST1_DUF3730"/>
</dbReference>
<dbReference type="PANTHER" id="PTHR16212">
    <property type="entry name" value="FOCADHESIN FAMILY MEMBER"/>
    <property type="match status" value="1"/>
</dbReference>
<evidence type="ECO:0000313" key="3">
    <source>
        <dbReference type="Proteomes" id="UP000284657"/>
    </source>
</evidence>
<evidence type="ECO:0000313" key="2">
    <source>
        <dbReference type="EMBL" id="RLN70867.1"/>
    </source>
</evidence>
<comment type="caution">
    <text evidence="2">The sequence shown here is derived from an EMBL/GenBank/DDBJ whole genome shotgun (WGS) entry which is preliminary data.</text>
</comment>
<dbReference type="InterPro" id="IPR011989">
    <property type="entry name" value="ARM-like"/>
</dbReference>
<organism evidence="2 3">
    <name type="scientific">Phytophthora kernoviae</name>
    <dbReference type="NCBI Taxonomy" id="325452"/>
    <lineage>
        <taxon>Eukaryota</taxon>
        <taxon>Sar</taxon>
        <taxon>Stramenopiles</taxon>
        <taxon>Oomycota</taxon>
        <taxon>Peronosporomycetes</taxon>
        <taxon>Peronosporales</taxon>
        <taxon>Peronosporaceae</taxon>
        <taxon>Phytophthora</taxon>
    </lineage>
</organism>
<dbReference type="InterPro" id="IPR016024">
    <property type="entry name" value="ARM-type_fold"/>
</dbReference>
<dbReference type="SUPFAM" id="SSF48371">
    <property type="entry name" value="ARM repeat"/>
    <property type="match status" value="1"/>
</dbReference>
<feature type="domain" description="DUF3730" evidence="1">
    <location>
        <begin position="193"/>
        <end position="388"/>
    </location>
</feature>
<sequence length="768" mass="84537">MLRVLTHTLEFGRDDTAAKKEGRRVYVEILVLPFAYLISEHGSIVSELLKTVTKIKSMSKFHPQLQYLDDTPPTETFIHARSIIRLVSQEENCQGWLDSLFLPKELTTSDSTEGKMAGKWLALILVALLSEERPSFRDCAARCLERQIKSMPKVWSTESTKTLVASLVFLISQHPVDDVKATTARRFAAWMASCLYSLAALAATTTDTMRIVLRLIDSMNGTTKMRCMALKLMHEVWRNESRVFPRLESMLLEPTAADQDVELHVVKMATIKALCEKDPELGVQFISSIQGFLEDELETVVAMAMDTIAALCAGDCLDFYVAFKIIAQKMRKSKITCANSPLFLERLCCFYALGGAESTANEKLASKLLDQTWELADNNVASVRKSAYFVMGKFPLDMLGLCMPVNGQDSDDDDQLTEGEVEEQLDDMLQRLRSEQDADVRVEIEKLVARVLDSESTKFTAGVGRGQRMASAASSGSVAVVSAAATKEMRALLPTRVEVLALYPPASLTSTDWSGFLLAYRSNAVIDVANVKRKDKLVRLATQNVDELMVTVTTVLKHMELPWAMAGSSLDIDSTCHVFLSVQASMEGWKGFMATYVASLEELAELKTPVGIDDADVAFRVFSEGVESLTTLLLHDNSNKLGGALAAGALVARLSTGFSCIKRLDWLANVQVALSIIWEAQNSANIVAIALGSVLMQSVHFNLLPSSILEEFVTKCIERAAAVPDTNDLNVGFLVVASTNVLCRLEEFGGFSTTVGGYLVRFPEEEII</sequence>
<dbReference type="EMBL" id="MBAD02000176">
    <property type="protein sequence ID" value="RLN70867.1"/>
    <property type="molecule type" value="Genomic_DNA"/>
</dbReference>
<dbReference type="Proteomes" id="UP000284657">
    <property type="component" value="Unassembled WGS sequence"/>
</dbReference>
<dbReference type="Gene3D" id="1.25.10.10">
    <property type="entry name" value="Leucine-rich Repeat Variant"/>
    <property type="match status" value="1"/>
</dbReference>
<gene>
    <name evidence="2" type="ORF">BBJ29_004814</name>
</gene>
<dbReference type="InterPro" id="IPR045163">
    <property type="entry name" value="Focadhesin/RST1"/>
</dbReference>
<name>A0A3R7GNT5_9STRA</name>
<proteinExistence type="predicted"/>
<accession>A0A3R7GNT5</accession>
<protein>
    <recommendedName>
        <fullName evidence="1">DUF3730 domain-containing protein</fullName>
    </recommendedName>
</protein>
<reference evidence="2 3" key="1">
    <citation type="submission" date="2018-07" db="EMBL/GenBank/DDBJ databases">
        <title>Genome sequencing of oomycete isolates from Chile give support for New Zealand origin for Phytophthora kernoviae and make available the first Nothophytophthora sp. genome.</title>
        <authorList>
            <person name="Studholme D.J."/>
            <person name="Sanfuentes E."/>
            <person name="Panda P."/>
            <person name="Hill R."/>
            <person name="Sambles C."/>
            <person name="Grant M."/>
            <person name="Williams N.M."/>
            <person name="Mcdougal R.L."/>
        </authorList>
    </citation>
    <scope>NUCLEOTIDE SEQUENCE [LARGE SCALE GENOMIC DNA]</scope>
    <source>
        <strain evidence="2">Chile7</strain>
    </source>
</reference>
<dbReference type="Pfam" id="PF12530">
    <property type="entry name" value="DUF3730"/>
    <property type="match status" value="1"/>
</dbReference>